<protein>
    <submittedName>
        <fullName evidence="1">Uncharacterized protein</fullName>
    </submittedName>
</protein>
<evidence type="ECO:0000313" key="1">
    <source>
        <dbReference type="EMBL" id="CAB4144500.1"/>
    </source>
</evidence>
<organism evidence="1">
    <name type="scientific">uncultured Caudovirales phage</name>
    <dbReference type="NCBI Taxonomy" id="2100421"/>
    <lineage>
        <taxon>Viruses</taxon>
        <taxon>Duplodnaviria</taxon>
        <taxon>Heunggongvirae</taxon>
        <taxon>Uroviricota</taxon>
        <taxon>Caudoviricetes</taxon>
        <taxon>Peduoviridae</taxon>
        <taxon>Maltschvirus</taxon>
        <taxon>Maltschvirus maltsch</taxon>
    </lineage>
</organism>
<accession>A0A6J5MH54</accession>
<gene>
    <name evidence="1" type="ORF">UFOVP456_45</name>
</gene>
<sequence>MAAPNVVAVATITGKTTVQLVGTSATAIVSNPGSSNKVFKVNALYVSNVDASSNFLLTVDLFRSSTAYRMAFQMPVPVNSTIDVLSKSIYLEEGDSLRLTANTASKLEAVASFEEIS</sequence>
<proteinExistence type="predicted"/>
<name>A0A6J5MH54_9CAUD</name>
<reference evidence="1" key="1">
    <citation type="submission" date="2020-04" db="EMBL/GenBank/DDBJ databases">
        <authorList>
            <person name="Chiriac C."/>
            <person name="Salcher M."/>
            <person name="Ghai R."/>
            <person name="Kavagutti S V."/>
        </authorList>
    </citation>
    <scope>NUCLEOTIDE SEQUENCE</scope>
</reference>
<dbReference type="EMBL" id="LR796436">
    <property type="protein sequence ID" value="CAB4144500.1"/>
    <property type="molecule type" value="Genomic_DNA"/>
</dbReference>